<sequence length="292" mass="33824">MIDSTSSDPAIISLLDLLHAHYPQVRLTPWSITPLAGLSGGTYLLANGIEKLIARSQNVTQTNLYVSRKKEHAILRQLNDFDAAPHAIAANRQWLLVEWLPGITPDTSTFYSADFQRQLAQLVATLHQHHRFSYHLPLREEISHYARWIDPRRKTPAGLRLHRYFMRSPLPKTLKIAPAHMDIHADNLLISPSGQLLLLDWEYAANTDIGLSLACYFSANNLSVEQRQIFLSHYCLDYHAYTDLSGLENQCQLWEPWVKYMMLMWYEVRWQQSKNDQFLQHGQPLRQYFGLS</sequence>
<evidence type="ECO:0000256" key="1">
    <source>
        <dbReference type="ARBA" id="ARBA00022679"/>
    </source>
</evidence>
<dbReference type="AlphaFoldDB" id="A0A9Q8V3C3"/>
<keyword evidence="3 5" id="KW-0418">Kinase</keyword>
<dbReference type="EC" id="2.7.1.89" evidence="5"/>
<dbReference type="RefSeq" id="WP_241541766.1">
    <property type="nucleotide sequence ID" value="NZ_CAWQWL010000001.1"/>
</dbReference>
<dbReference type="Pfam" id="PF01636">
    <property type="entry name" value="APH"/>
    <property type="match status" value="1"/>
</dbReference>
<dbReference type="GO" id="GO:0006772">
    <property type="term" value="P:thiamine metabolic process"/>
    <property type="evidence" value="ECO:0007669"/>
    <property type="project" value="InterPro"/>
</dbReference>
<organism evidence="7 8">
    <name type="scientific">Moellerella wisconsensis</name>
    <dbReference type="NCBI Taxonomy" id="158849"/>
    <lineage>
        <taxon>Bacteria</taxon>
        <taxon>Pseudomonadati</taxon>
        <taxon>Pseudomonadota</taxon>
        <taxon>Gammaproteobacteria</taxon>
        <taxon>Enterobacterales</taxon>
        <taxon>Morganellaceae</taxon>
        <taxon>Moellerella</taxon>
    </lineage>
</organism>
<evidence type="ECO:0000313" key="7">
    <source>
        <dbReference type="EMBL" id="UNH29586.1"/>
    </source>
</evidence>
<comment type="pathway">
    <text evidence="5">Cofactor biosynthesis; thiamine diphosphate biosynthesis; thiamine phosphate from thiamine: step 1/1.</text>
</comment>
<reference evidence="7" key="1">
    <citation type="submission" date="2022-03" db="EMBL/GenBank/DDBJ databases">
        <title>ESBL-producing Moellerella wisconsensis and Escherichia marmotae isolated from wild game meat.</title>
        <authorList>
            <person name="Biggel M."/>
        </authorList>
    </citation>
    <scope>NUCLEOTIDE SEQUENCE</scope>
    <source>
        <strain evidence="7">W51</strain>
    </source>
</reference>
<accession>A0A9Q8V3C3</accession>
<dbReference type="Gene3D" id="3.90.1200.10">
    <property type="match status" value="1"/>
</dbReference>
<comment type="function">
    <text evidence="5">Catalyzes the phosphorylation of thiamine to thiamine phosphate.</text>
</comment>
<evidence type="ECO:0000256" key="2">
    <source>
        <dbReference type="ARBA" id="ARBA00022741"/>
    </source>
</evidence>
<gene>
    <name evidence="5" type="primary">thiK</name>
    <name evidence="7" type="ORF">MNY72_09320</name>
</gene>
<protein>
    <recommendedName>
        <fullName evidence="5">Thiamine kinase</fullName>
        <ecNumber evidence="5">2.7.1.89</ecNumber>
    </recommendedName>
</protein>
<feature type="domain" description="Aminoglycoside phosphotransferase" evidence="6">
    <location>
        <begin position="38"/>
        <end position="241"/>
    </location>
</feature>
<evidence type="ECO:0000259" key="6">
    <source>
        <dbReference type="Pfam" id="PF01636"/>
    </source>
</evidence>
<keyword evidence="4 5" id="KW-0067">ATP-binding</keyword>
<evidence type="ECO:0000256" key="5">
    <source>
        <dbReference type="HAMAP-Rule" id="MF_01604"/>
    </source>
</evidence>
<evidence type="ECO:0000313" key="8">
    <source>
        <dbReference type="Proteomes" id="UP000829116"/>
    </source>
</evidence>
<keyword evidence="2 5" id="KW-0547">Nucleotide-binding</keyword>
<dbReference type="GO" id="GO:0009229">
    <property type="term" value="P:thiamine diphosphate biosynthetic process"/>
    <property type="evidence" value="ECO:0007669"/>
    <property type="project" value="UniProtKB-UniRule"/>
</dbReference>
<dbReference type="GO" id="GO:0019165">
    <property type="term" value="F:thiamine kinase activity"/>
    <property type="evidence" value="ECO:0007669"/>
    <property type="project" value="UniProtKB-UniRule"/>
</dbReference>
<dbReference type="HAMAP" id="MF_01604">
    <property type="entry name" value="Thiamine_kinase"/>
    <property type="match status" value="1"/>
</dbReference>
<dbReference type="InterPro" id="IPR002575">
    <property type="entry name" value="Aminoglycoside_PTrfase"/>
</dbReference>
<dbReference type="GO" id="GO:0005524">
    <property type="term" value="F:ATP binding"/>
    <property type="evidence" value="ECO:0007669"/>
    <property type="project" value="UniProtKB-KW"/>
</dbReference>
<proteinExistence type="inferred from homology"/>
<comment type="similarity">
    <text evidence="5">Belongs to the thiamine kinase family.</text>
</comment>
<dbReference type="InterPro" id="IPR014093">
    <property type="entry name" value="Thiamine_kinase"/>
</dbReference>
<evidence type="ECO:0000256" key="3">
    <source>
        <dbReference type="ARBA" id="ARBA00022777"/>
    </source>
</evidence>
<dbReference type="SUPFAM" id="SSF56112">
    <property type="entry name" value="Protein kinase-like (PK-like)"/>
    <property type="match status" value="1"/>
</dbReference>
<name>A0A9Q8V3C3_9GAMM</name>
<dbReference type="EMBL" id="CP093245">
    <property type="protein sequence ID" value="UNH29586.1"/>
    <property type="molecule type" value="Genomic_DNA"/>
</dbReference>
<evidence type="ECO:0000256" key="4">
    <source>
        <dbReference type="ARBA" id="ARBA00022840"/>
    </source>
</evidence>
<keyword evidence="1 5" id="KW-0808">Transferase</keyword>
<dbReference type="InterPro" id="IPR011009">
    <property type="entry name" value="Kinase-like_dom_sf"/>
</dbReference>
<dbReference type="Proteomes" id="UP000829116">
    <property type="component" value="Chromosome"/>
</dbReference>
<comment type="catalytic activity">
    <reaction evidence="5">
        <text>thiamine + ATP = thiamine phosphate + ADP + H(+)</text>
        <dbReference type="Rhea" id="RHEA:12012"/>
        <dbReference type="ChEBI" id="CHEBI:15378"/>
        <dbReference type="ChEBI" id="CHEBI:18385"/>
        <dbReference type="ChEBI" id="CHEBI:30616"/>
        <dbReference type="ChEBI" id="CHEBI:37575"/>
        <dbReference type="ChEBI" id="CHEBI:456216"/>
        <dbReference type="EC" id="2.7.1.89"/>
    </reaction>
</comment>